<name>A0A2R4BKQ3_THAAR</name>
<evidence type="ECO:0000313" key="3">
    <source>
        <dbReference type="Proteomes" id="UP000241885"/>
    </source>
</evidence>
<accession>A0A2R4BKQ3</accession>
<dbReference type="Proteomes" id="UP000241885">
    <property type="component" value="Chromosome"/>
</dbReference>
<feature type="domain" description="Transposase IS200-like" evidence="1">
    <location>
        <begin position="12"/>
        <end position="189"/>
    </location>
</feature>
<dbReference type="EMBL" id="CP028339">
    <property type="protein sequence ID" value="AVR87889.1"/>
    <property type="molecule type" value="Genomic_DNA"/>
</dbReference>
<dbReference type="GO" id="GO:0004803">
    <property type="term" value="F:transposase activity"/>
    <property type="evidence" value="ECO:0007669"/>
    <property type="project" value="InterPro"/>
</dbReference>
<dbReference type="AlphaFoldDB" id="A0A2R4BKQ3"/>
<dbReference type="InterPro" id="IPR002686">
    <property type="entry name" value="Transposase_17"/>
</dbReference>
<proteinExistence type="predicted"/>
<protein>
    <submittedName>
        <fullName evidence="2">Transposase</fullName>
    </submittedName>
</protein>
<reference evidence="2 3" key="1">
    <citation type="submission" date="2018-03" db="EMBL/GenBank/DDBJ databases">
        <title>Complete genome sequence of Thauera aromatica, a model organism for studying aromatic compound degradation under denitrifying conditions.</title>
        <authorList>
            <person name="Lo H.-Y."/>
            <person name="Goris T."/>
            <person name="Boll M."/>
            <person name="Mueller J.A."/>
        </authorList>
    </citation>
    <scope>NUCLEOTIDE SEQUENCE [LARGE SCALE GENOMIC DNA]</scope>
    <source>
        <strain evidence="2 3">K172</strain>
    </source>
</reference>
<dbReference type="OrthoDB" id="5470339at2"/>
<dbReference type="PANTHER" id="PTHR34322:SF2">
    <property type="entry name" value="TRANSPOSASE IS200-LIKE DOMAIN-CONTAINING PROTEIN"/>
    <property type="match status" value="1"/>
</dbReference>
<evidence type="ECO:0000259" key="1">
    <source>
        <dbReference type="SMART" id="SM01321"/>
    </source>
</evidence>
<gene>
    <name evidence="2" type="ORF">Tharo_0947</name>
</gene>
<dbReference type="GO" id="GO:0006313">
    <property type="term" value="P:DNA transposition"/>
    <property type="evidence" value="ECO:0007669"/>
    <property type="project" value="InterPro"/>
</dbReference>
<dbReference type="SUPFAM" id="SSF143422">
    <property type="entry name" value="Transposase IS200-like"/>
    <property type="match status" value="1"/>
</dbReference>
<dbReference type="SMART" id="SM01321">
    <property type="entry name" value="Y1_Tnp"/>
    <property type="match status" value="1"/>
</dbReference>
<dbReference type="RefSeq" id="WP_107220211.1">
    <property type="nucleotide sequence ID" value="NZ_CP028339.1"/>
</dbReference>
<dbReference type="PANTHER" id="PTHR34322">
    <property type="entry name" value="TRANSPOSASE, Y1_TNP DOMAIN-CONTAINING"/>
    <property type="match status" value="1"/>
</dbReference>
<dbReference type="Gene3D" id="3.30.70.1290">
    <property type="entry name" value="Transposase IS200-like"/>
    <property type="match status" value="1"/>
</dbReference>
<organism evidence="2 3">
    <name type="scientific">Thauera aromatica K172</name>
    <dbReference type="NCBI Taxonomy" id="44139"/>
    <lineage>
        <taxon>Bacteria</taxon>
        <taxon>Pseudomonadati</taxon>
        <taxon>Pseudomonadota</taxon>
        <taxon>Betaproteobacteria</taxon>
        <taxon>Rhodocyclales</taxon>
        <taxon>Zoogloeaceae</taxon>
        <taxon>Thauera</taxon>
    </lineage>
</organism>
<dbReference type="KEGG" id="tak:Tharo_0947"/>
<dbReference type="InterPro" id="IPR036515">
    <property type="entry name" value="Transposase_17_sf"/>
</dbReference>
<dbReference type="GO" id="GO:0003677">
    <property type="term" value="F:DNA binding"/>
    <property type="evidence" value="ECO:0007669"/>
    <property type="project" value="InterPro"/>
</dbReference>
<evidence type="ECO:0000313" key="2">
    <source>
        <dbReference type="EMBL" id="AVR87889.1"/>
    </source>
</evidence>
<sequence length="366" mass="40462">MTRPRAALVSVADTPWYHVVSRCVRRAFLCGSDAHSGQCFEHRRGWIVERVKQLAGVFAIDIAAYAVMSNHYHLVLRIDAERARAWSRDEVLRRWTQLFDGPLAVQRVLAGKGDQLDAATQLAIDAWAETYRARLCDLSWFMRVLNETIARKANAEDDVTGRFWEGRFKSQALLDQQAVLTAMAYVDLNPIRANMAETPEDSEHTSVAERIAALRPDPCAELRPASPAALSTPTVPPATAPIADLALKCEAHLAPLPLQPLMPFDPSVRLGAAIPFAFDDYLELVESTGRCIRPDKRGAISDHTPALLDRLNIDPERFIDCATKLMQQFGSAVGAPVHLTALCAARQVKYLRGMAAAKGVFERRAA</sequence>
<keyword evidence="3" id="KW-1185">Reference proteome</keyword>